<dbReference type="AlphaFoldDB" id="A0A5J6I9P1"/>
<dbReference type="EMBL" id="CP023694">
    <property type="protein sequence ID" value="QEV28044.1"/>
    <property type="molecule type" value="Genomic_DNA"/>
</dbReference>
<accession>A0A5J6I9P1</accession>
<feature type="domain" description="Microcin J25-processing protein McjB C-terminal" evidence="1">
    <location>
        <begin position="22"/>
        <end position="133"/>
    </location>
</feature>
<evidence type="ECO:0000259" key="1">
    <source>
        <dbReference type="Pfam" id="PF13471"/>
    </source>
</evidence>
<dbReference type="InterPro" id="IPR053521">
    <property type="entry name" value="McjB-like"/>
</dbReference>
<evidence type="ECO:0000313" key="3">
    <source>
        <dbReference type="Proteomes" id="UP000326598"/>
    </source>
</evidence>
<organism evidence="2 3">
    <name type="scientific">Streptomyces coeruleorubidus</name>
    <dbReference type="NCBI Taxonomy" id="116188"/>
    <lineage>
        <taxon>Bacteria</taxon>
        <taxon>Bacillati</taxon>
        <taxon>Actinomycetota</taxon>
        <taxon>Actinomycetes</taxon>
        <taxon>Kitasatosporales</taxon>
        <taxon>Streptomycetaceae</taxon>
        <taxon>Streptomyces</taxon>
    </lineage>
</organism>
<protein>
    <submittedName>
        <fullName evidence="2">Lasso peptide biosynthesis B2 protein</fullName>
    </submittedName>
</protein>
<sequence length="144" mass="15910">MSVPVTLTEQRRLPPHRRALPLLAVALARPLADIRPARLRRVLELARRGAKPATVGQALAAREAVVSVSLRCAGQHCLQRSIATALLCRFRGVWPTWCTGVRTQPFAAHAWVEAEDQLIGESYPKGHYKPLLTIGPAPRKHPDH</sequence>
<dbReference type="KEGG" id="scoe:CP976_30645"/>
<dbReference type="NCBIfam" id="NF033537">
    <property type="entry name" value="lasso_biosyn_B2"/>
    <property type="match status" value="1"/>
</dbReference>
<dbReference type="Pfam" id="PF13471">
    <property type="entry name" value="Transglut_core3"/>
    <property type="match status" value="1"/>
</dbReference>
<proteinExistence type="predicted"/>
<name>A0A5J6I9P1_STRC4</name>
<dbReference type="InterPro" id="IPR032708">
    <property type="entry name" value="McjB_C"/>
</dbReference>
<dbReference type="GeneID" id="91420412"/>
<evidence type="ECO:0000313" key="2">
    <source>
        <dbReference type="EMBL" id="QEV28044.1"/>
    </source>
</evidence>
<gene>
    <name evidence="2" type="ORF">CP976_30645</name>
</gene>
<reference evidence="2 3" key="1">
    <citation type="submission" date="2017-09" db="EMBL/GenBank/DDBJ databases">
        <authorList>
            <person name="Lee N."/>
            <person name="Cho B.-K."/>
        </authorList>
    </citation>
    <scope>NUCLEOTIDE SEQUENCE [LARGE SCALE GENOMIC DNA]</scope>
    <source>
        <strain evidence="2 3">ATCC 13740</strain>
    </source>
</reference>
<dbReference type="Proteomes" id="UP000326598">
    <property type="component" value="Chromosome"/>
</dbReference>
<dbReference type="RefSeq" id="WP_150483225.1">
    <property type="nucleotide sequence ID" value="NZ_BMTB01000012.1"/>
</dbReference>